<organism evidence="1 2">
    <name type="scientific">Candidatus Liptonbacteria bacterium GWB1_49_6</name>
    <dbReference type="NCBI Taxonomy" id="1798644"/>
    <lineage>
        <taxon>Bacteria</taxon>
        <taxon>Candidatus Liptoniibacteriota</taxon>
    </lineage>
</organism>
<dbReference type="CDD" id="cd02440">
    <property type="entry name" value="AdoMet_MTases"/>
    <property type="match status" value="1"/>
</dbReference>
<gene>
    <name evidence="1" type="ORF">A2122_00750</name>
</gene>
<protein>
    <recommendedName>
        <fullName evidence="3">Methyltransferase type 11 domain-containing protein</fullName>
    </recommendedName>
</protein>
<evidence type="ECO:0000313" key="1">
    <source>
        <dbReference type="EMBL" id="OGY96314.1"/>
    </source>
</evidence>
<dbReference type="EMBL" id="MHKU01000037">
    <property type="protein sequence ID" value="OGY96314.1"/>
    <property type="molecule type" value="Genomic_DNA"/>
</dbReference>
<dbReference type="AlphaFoldDB" id="A0A1G2C4I3"/>
<evidence type="ECO:0000313" key="2">
    <source>
        <dbReference type="Proteomes" id="UP000176648"/>
    </source>
</evidence>
<dbReference type="SUPFAM" id="SSF53335">
    <property type="entry name" value="S-adenosyl-L-methionine-dependent methyltransferases"/>
    <property type="match status" value="1"/>
</dbReference>
<proteinExistence type="predicted"/>
<accession>A0A1G2C4I3</accession>
<dbReference type="Gene3D" id="3.40.50.150">
    <property type="entry name" value="Vaccinia Virus protein VP39"/>
    <property type="match status" value="1"/>
</dbReference>
<evidence type="ECO:0008006" key="3">
    <source>
        <dbReference type="Google" id="ProtNLM"/>
    </source>
</evidence>
<sequence>MVGLKPEYVTDVQPRKWLYPERYISIPMLGSRSEAARFINVHIKNFERASDLARRAWEASCSGRIEETRKILEQLCSLRAKPWEGKSSRERWAHMAMQLPGDVGGGPHKKRIGAILSARYQGRILEAMCGFNSYLLPSPDREVIALDYCREALERYPYPERIRVAFDLDCLGQKGTLDFFGKVRFDAVMICFGYDYLKDPAATFGVLRKILAKEGKLALVENPLRGYPDIILRRFAPEEATKYLRRVGFKKVTVEDMGIRPYEEAQLGSFVLETTDSKDRFYLVEASSG</sequence>
<dbReference type="Proteomes" id="UP000176648">
    <property type="component" value="Unassembled WGS sequence"/>
</dbReference>
<dbReference type="InterPro" id="IPR029063">
    <property type="entry name" value="SAM-dependent_MTases_sf"/>
</dbReference>
<name>A0A1G2C4I3_9BACT</name>
<comment type="caution">
    <text evidence="1">The sequence shown here is derived from an EMBL/GenBank/DDBJ whole genome shotgun (WGS) entry which is preliminary data.</text>
</comment>
<reference evidence="1 2" key="1">
    <citation type="journal article" date="2016" name="Nat. Commun.">
        <title>Thousands of microbial genomes shed light on interconnected biogeochemical processes in an aquifer system.</title>
        <authorList>
            <person name="Anantharaman K."/>
            <person name="Brown C.T."/>
            <person name="Hug L.A."/>
            <person name="Sharon I."/>
            <person name="Castelle C.J."/>
            <person name="Probst A.J."/>
            <person name="Thomas B.C."/>
            <person name="Singh A."/>
            <person name="Wilkins M.J."/>
            <person name="Karaoz U."/>
            <person name="Brodie E.L."/>
            <person name="Williams K.H."/>
            <person name="Hubbard S.S."/>
            <person name="Banfield J.F."/>
        </authorList>
    </citation>
    <scope>NUCLEOTIDE SEQUENCE [LARGE SCALE GENOMIC DNA]</scope>
</reference>